<evidence type="ECO:0000313" key="1">
    <source>
        <dbReference type="EMBL" id="BBO90539.1"/>
    </source>
</evidence>
<dbReference type="AlphaFoldDB" id="A0A5K8ADB2"/>
<dbReference type="Proteomes" id="UP000422108">
    <property type="component" value="Chromosome"/>
</dbReference>
<gene>
    <name evidence="1" type="ORF">DSCOOX_37190</name>
</gene>
<protein>
    <recommendedName>
        <fullName evidence="3">DNA binding HTH domain-containing protein</fullName>
    </recommendedName>
</protein>
<proteinExistence type="predicted"/>
<dbReference type="RefSeq" id="WP_155311589.1">
    <property type="nucleotide sequence ID" value="NZ_AP021879.1"/>
</dbReference>
<organism evidence="1 2">
    <name type="scientific">Desulfosarcina ovata subsp. ovata</name>
    <dbReference type="NCBI Taxonomy" id="2752305"/>
    <lineage>
        <taxon>Bacteria</taxon>
        <taxon>Pseudomonadati</taxon>
        <taxon>Thermodesulfobacteriota</taxon>
        <taxon>Desulfobacteria</taxon>
        <taxon>Desulfobacterales</taxon>
        <taxon>Desulfosarcinaceae</taxon>
        <taxon>Desulfosarcina</taxon>
    </lineage>
</organism>
<dbReference type="EMBL" id="AP021879">
    <property type="protein sequence ID" value="BBO90539.1"/>
    <property type="molecule type" value="Genomic_DNA"/>
</dbReference>
<sequence>MSPISFDQMVTIHLKKALAMTGGKIYGKGGAAEILGMKPTTLQSKAIGGKEYTRLRRIFIRIQGGLFYA</sequence>
<accession>A0A5K8ADB2</accession>
<reference evidence="1 2" key="1">
    <citation type="submission" date="2019-11" db="EMBL/GenBank/DDBJ databases">
        <title>Comparative genomics of hydrocarbon-degrading Desulfosarcina strains.</title>
        <authorList>
            <person name="Watanabe M."/>
            <person name="Kojima H."/>
            <person name="Fukui M."/>
        </authorList>
    </citation>
    <scope>NUCLEOTIDE SEQUENCE [LARGE SCALE GENOMIC DNA]</scope>
    <source>
        <strain evidence="2">oXyS1</strain>
    </source>
</reference>
<keyword evidence="2" id="KW-1185">Reference proteome</keyword>
<name>A0A5K8ADB2_9BACT</name>
<evidence type="ECO:0000313" key="2">
    <source>
        <dbReference type="Proteomes" id="UP000422108"/>
    </source>
</evidence>
<evidence type="ECO:0008006" key="3">
    <source>
        <dbReference type="Google" id="ProtNLM"/>
    </source>
</evidence>